<feature type="compositionally biased region" description="Polar residues" evidence="1">
    <location>
        <begin position="671"/>
        <end position="712"/>
    </location>
</feature>
<feature type="region of interest" description="Disordered" evidence="1">
    <location>
        <begin position="163"/>
        <end position="712"/>
    </location>
</feature>
<feature type="compositionally biased region" description="Polar residues" evidence="1">
    <location>
        <begin position="1082"/>
        <end position="1098"/>
    </location>
</feature>
<reference evidence="3 4" key="1">
    <citation type="submission" date="2018-02" db="EMBL/GenBank/DDBJ databases">
        <title>Draft genome sequences of Elsinoe sp., causing black scab on jojoba.</title>
        <authorList>
            <person name="Stodart B."/>
            <person name="Jeffress S."/>
            <person name="Ash G."/>
            <person name="Arun Chinnappa K."/>
        </authorList>
    </citation>
    <scope>NUCLEOTIDE SEQUENCE [LARGE SCALE GENOMIC DNA]</scope>
    <source>
        <strain evidence="3 4">Hillstone_2</strain>
    </source>
</reference>
<feature type="compositionally biased region" description="Low complexity" evidence="1">
    <location>
        <begin position="1035"/>
        <end position="1053"/>
    </location>
</feature>
<evidence type="ECO:0000256" key="1">
    <source>
        <dbReference type="SAM" id="MobiDB-lite"/>
    </source>
</evidence>
<feature type="region of interest" description="Disordered" evidence="1">
    <location>
        <begin position="1035"/>
        <end position="1189"/>
    </location>
</feature>
<dbReference type="PROSITE" id="PS50829">
    <property type="entry name" value="GYF"/>
    <property type="match status" value="1"/>
</dbReference>
<dbReference type="EMBL" id="PTQR01000031">
    <property type="protein sequence ID" value="TKX25154.1"/>
    <property type="molecule type" value="Genomic_DNA"/>
</dbReference>
<feature type="domain" description="GYF" evidence="2">
    <location>
        <begin position="718"/>
        <end position="773"/>
    </location>
</feature>
<feature type="region of interest" description="Disordered" evidence="1">
    <location>
        <begin position="1451"/>
        <end position="1505"/>
    </location>
</feature>
<feature type="region of interest" description="Disordered" evidence="1">
    <location>
        <begin position="128"/>
        <end position="148"/>
    </location>
</feature>
<feature type="region of interest" description="Disordered" evidence="1">
    <location>
        <begin position="957"/>
        <end position="986"/>
    </location>
</feature>
<dbReference type="SUPFAM" id="SSF55277">
    <property type="entry name" value="GYF domain"/>
    <property type="match status" value="1"/>
</dbReference>
<evidence type="ECO:0000259" key="2">
    <source>
        <dbReference type="PROSITE" id="PS50829"/>
    </source>
</evidence>
<feature type="compositionally biased region" description="Low complexity" evidence="1">
    <location>
        <begin position="1308"/>
        <end position="1321"/>
    </location>
</feature>
<gene>
    <name evidence="3" type="ORF">C1H76_2646</name>
</gene>
<feature type="compositionally biased region" description="Polar residues" evidence="1">
    <location>
        <begin position="529"/>
        <end position="545"/>
    </location>
</feature>
<feature type="compositionally biased region" description="Basic and acidic residues" evidence="1">
    <location>
        <begin position="1133"/>
        <end position="1144"/>
    </location>
</feature>
<dbReference type="PANTHER" id="PTHR14445:SF36">
    <property type="entry name" value="FI03272P-RELATED"/>
    <property type="match status" value="1"/>
</dbReference>
<comment type="caution">
    <text evidence="3">The sequence shown here is derived from an EMBL/GenBank/DDBJ whole genome shotgun (WGS) entry which is preliminary data.</text>
</comment>
<feature type="compositionally biased region" description="Basic and acidic residues" evidence="1">
    <location>
        <begin position="258"/>
        <end position="270"/>
    </location>
</feature>
<feature type="compositionally biased region" description="Low complexity" evidence="1">
    <location>
        <begin position="551"/>
        <end position="573"/>
    </location>
</feature>
<dbReference type="Pfam" id="PF02213">
    <property type="entry name" value="GYF"/>
    <property type="match status" value="1"/>
</dbReference>
<dbReference type="InterPro" id="IPR051640">
    <property type="entry name" value="GRB10-interact_GYF"/>
</dbReference>
<accession>A0A4U7BA31</accession>
<name>A0A4U7BA31_9PEZI</name>
<feature type="compositionally biased region" description="Basic and acidic residues" evidence="1">
    <location>
        <begin position="1176"/>
        <end position="1186"/>
    </location>
</feature>
<feature type="compositionally biased region" description="Basic and acidic residues" evidence="1">
    <location>
        <begin position="1474"/>
        <end position="1489"/>
    </location>
</feature>
<dbReference type="SMART" id="SM00444">
    <property type="entry name" value="GYF"/>
    <property type="match status" value="1"/>
</dbReference>
<dbReference type="PANTHER" id="PTHR14445">
    <property type="entry name" value="GRB10 INTERACTING GYF PROTEIN"/>
    <property type="match status" value="1"/>
</dbReference>
<feature type="compositionally biased region" description="Low complexity" evidence="1">
    <location>
        <begin position="969"/>
        <end position="982"/>
    </location>
</feature>
<organism evidence="3 4">
    <name type="scientific">Elsinoe australis</name>
    <dbReference type="NCBI Taxonomy" id="40998"/>
    <lineage>
        <taxon>Eukaryota</taxon>
        <taxon>Fungi</taxon>
        <taxon>Dikarya</taxon>
        <taxon>Ascomycota</taxon>
        <taxon>Pezizomycotina</taxon>
        <taxon>Dothideomycetes</taxon>
        <taxon>Dothideomycetidae</taxon>
        <taxon>Myriangiales</taxon>
        <taxon>Elsinoaceae</taxon>
        <taxon>Elsinoe</taxon>
    </lineage>
</organism>
<dbReference type="InterPro" id="IPR035445">
    <property type="entry name" value="GYF-like_dom_sf"/>
</dbReference>
<feature type="compositionally biased region" description="Basic and acidic residues" evidence="1">
    <location>
        <begin position="424"/>
        <end position="440"/>
    </location>
</feature>
<feature type="compositionally biased region" description="Polar residues" evidence="1">
    <location>
        <begin position="197"/>
        <end position="216"/>
    </location>
</feature>
<feature type="region of interest" description="Disordered" evidence="1">
    <location>
        <begin position="872"/>
        <end position="915"/>
    </location>
</feature>
<sequence>MAPSTFASAAAGSNQNSSTARQEGGSEWSRRTNGATQTFRRPSLATSHSQSNSVHQRDTSLESQPARYVPPHRNGTVSDSRYPKEQLIDLFKTQNNTDNMSRDSLTSLFVAGWEPEQLNGFSDGSSGWAVRDAHRDGQAGPEAFWSNEGSMLPLGLVEMTEEEKEAFSTSVNSPIKPMNTATREGQGREGMPLRKISISQNPNSPGFAMNSPSATRTGRRREASESYPFPTNPLASPKPRDENRTTSPPPALRRRTTGFKDPDQDQKATEPEAMGGGGSGDAPKQPGLAQPRIAANPQSAGLGGPASPWGTVQPSPGFAPMGSFGSFASGTPTAAPVEKRPGFGSGRAESRFKGLMSKDSHDDIGKTLKEKSSLSNFGKPADNSSWRTGWGEQGRSSMEQEHEGPSGSAALGGGEEISPPPIRGLHDLGTPHRPDHREEFGFSAWTPETGIKGFSHDQQHDQQSRGPQHVHQAMSPTNTNPYQSPQQGHAEADDLDTDDSELQNLNIPGLGGLMNDELGPMPGHFGGFSSFSQAPGDRSATSSAGPTRAFPGLSGLGALPGLSGSAAWGGLPATSATPTRAHGGFGDSMFGSAADLQSPSLAGLGPSSFFGSSQSAAPGAGRGMSRMGSLFQQSGPTGMGAGDASRTAQEDEESVPAAPGLNDDTSARGFPQQSESRQSLDIPSGASQTSLSQQQPIGSSGNNQPPTAQQKTMVMPDRMRWIYRDPSGNTQGPWTGLEMHDWYKAGFFSPELLVKKAEDPDYEPLAQLIRRIGNSREPFLVPQIGIPHGTPQSNWGATGPLTGPTTTGQPPFAASFPSFGTTLTAEQQNALERRKQEEQYLMARQKEHLAQQQMAQRLQISGQHGLLPHQLQHHPSAQSLHSQPSFGSIASGPGFQASPMHAPTPGQAASGGFDSHFGAQNRGFGAVGAGASASAGLGALREEELPSAMNELGINQQQRETSGAPGQPFPQQSQQQQQGQYEQDIHEQQAKLHEQQVKLILEDNIRLQRGQDAAQQAHHEQHFTGERLDEFQKLQQQHQFDDQQAQQHYQQGQDEARERLEQAQQEAYAQAQRTPVREPKSLTEQVQQAVSAKQSPAQASPWGKVDPALPQPFPPAPSQSPLPAPAAQRNRSHVADALHAESHSRSQSPSVDTPSASIAPWAKEPAEAPRGPSLKEIQEAEAKNAAKAEALAADARRQALEREALAQMQAAAAASTSAGLPSSATWATAGGASPSAASTASAWAIAAKPVAGPTSAKSMAQIQKEEEARKKRLVAAAAQAQQNAALAGAAAQVQGKRYAELAGKVASGAPASPVAPQGSSAWTTVGAGGKTKAPLSPATAPPVRSASTTTTPLAAPALKKPTMPRTTTASNTAAVNAQEEFKRWAAGELRGDLKPGTTAEEFVTNLLAFPPEADIITEAVHSVSNTIDSRHFAEEFMRRRKMADKGIFDASSLGKSASPANGDAGRNGGGWSEVAKKGGKEAATPKENDLAGNFKVVAAKKKTKR</sequence>
<feature type="compositionally biased region" description="Basic and acidic residues" evidence="1">
    <location>
        <begin position="348"/>
        <end position="372"/>
    </location>
</feature>
<feature type="compositionally biased region" description="Polar residues" evidence="1">
    <location>
        <begin position="31"/>
        <end position="54"/>
    </location>
</feature>
<feature type="compositionally biased region" description="Basic and acidic residues" evidence="1">
    <location>
        <begin position="454"/>
        <end position="463"/>
    </location>
</feature>
<feature type="compositionally biased region" description="Low complexity" evidence="1">
    <location>
        <begin position="872"/>
        <end position="885"/>
    </location>
</feature>
<feature type="compositionally biased region" description="Low complexity" evidence="1">
    <location>
        <begin position="7"/>
        <end position="20"/>
    </location>
</feature>
<feature type="compositionally biased region" description="Polar residues" evidence="1">
    <location>
        <begin position="1145"/>
        <end position="1156"/>
    </location>
</feature>
<evidence type="ECO:0000313" key="3">
    <source>
        <dbReference type="EMBL" id="TKX25154.1"/>
    </source>
</evidence>
<proteinExistence type="predicted"/>
<feature type="compositionally biased region" description="Polar residues" evidence="1">
    <location>
        <begin position="167"/>
        <end position="183"/>
    </location>
</feature>
<feature type="region of interest" description="Disordered" evidence="1">
    <location>
        <begin position="1"/>
        <end position="82"/>
    </location>
</feature>
<dbReference type="Proteomes" id="UP000308133">
    <property type="component" value="Unassembled WGS sequence"/>
</dbReference>
<feature type="compositionally biased region" description="Polar residues" evidence="1">
    <location>
        <begin position="474"/>
        <end position="487"/>
    </location>
</feature>
<dbReference type="InterPro" id="IPR003169">
    <property type="entry name" value="GYF"/>
</dbReference>
<protein>
    <submittedName>
        <fullName evidence="3">GYF domain-containing protein</fullName>
    </submittedName>
</protein>
<feature type="region of interest" description="Disordered" evidence="1">
    <location>
        <begin position="1308"/>
        <end position="1350"/>
    </location>
</feature>
<dbReference type="Gene3D" id="3.30.1490.40">
    <property type="match status" value="1"/>
</dbReference>
<feature type="compositionally biased region" description="Pro residues" evidence="1">
    <location>
        <begin position="1109"/>
        <end position="1124"/>
    </location>
</feature>
<feature type="compositionally biased region" description="Low complexity" evidence="1">
    <location>
        <begin position="1062"/>
        <end position="1073"/>
    </location>
</feature>
<evidence type="ECO:0000313" key="4">
    <source>
        <dbReference type="Proteomes" id="UP000308133"/>
    </source>
</evidence>
<dbReference type="GO" id="GO:0005829">
    <property type="term" value="C:cytosol"/>
    <property type="evidence" value="ECO:0007669"/>
    <property type="project" value="TreeGrafter"/>
</dbReference>